<proteinExistence type="predicted"/>
<reference evidence="2 3" key="1">
    <citation type="submission" date="2018-11" db="EMBL/GenBank/DDBJ databases">
        <title>Sequencing the genomes of 1000 actinobacteria strains.</title>
        <authorList>
            <person name="Klenk H.-P."/>
        </authorList>
    </citation>
    <scope>NUCLEOTIDE SEQUENCE [LARGE SCALE GENOMIC DNA]</scope>
    <source>
        <strain evidence="2 3">DSM 14012</strain>
    </source>
</reference>
<feature type="transmembrane region" description="Helical" evidence="1">
    <location>
        <begin position="33"/>
        <end position="56"/>
    </location>
</feature>
<keyword evidence="1" id="KW-0812">Transmembrane</keyword>
<name>A0A3N2BLZ8_9MICO</name>
<dbReference type="RefSeq" id="WP_085514153.1">
    <property type="nucleotide sequence ID" value="NZ_FXAP01000007.1"/>
</dbReference>
<dbReference type="AlphaFoldDB" id="A0A3N2BLZ8"/>
<keyword evidence="1" id="KW-1133">Transmembrane helix</keyword>
<comment type="caution">
    <text evidence="2">The sequence shown here is derived from an EMBL/GenBank/DDBJ whole genome shotgun (WGS) entry which is preliminary data.</text>
</comment>
<evidence type="ECO:0000313" key="2">
    <source>
        <dbReference type="EMBL" id="ROR76064.1"/>
    </source>
</evidence>
<feature type="transmembrane region" description="Helical" evidence="1">
    <location>
        <begin position="6"/>
        <end position="26"/>
    </location>
</feature>
<protein>
    <submittedName>
        <fullName evidence="2">Uncharacterized protein</fullName>
    </submittedName>
</protein>
<evidence type="ECO:0000256" key="1">
    <source>
        <dbReference type="SAM" id="Phobius"/>
    </source>
</evidence>
<keyword evidence="3" id="KW-1185">Reference proteome</keyword>
<gene>
    <name evidence="2" type="ORF">EDD42_4017</name>
</gene>
<dbReference type="EMBL" id="RKHL01000002">
    <property type="protein sequence ID" value="ROR76064.1"/>
    <property type="molecule type" value="Genomic_DNA"/>
</dbReference>
<sequence length="115" mass="12084">MTDSWLLILIPIGIVLVIWAAVQFLVGSRRVAIGVLVTMVLVYMLGVCVMLFGAPLLAQLDPPADDLTAPSIGGGIFQAFVGIYAAGPAIVTALVLLAGYWVMAKLSRRAGRSAE</sequence>
<dbReference type="Proteomes" id="UP000266915">
    <property type="component" value="Unassembled WGS sequence"/>
</dbReference>
<organism evidence="2 3">
    <name type="scientific">Plantibacter flavus</name>
    <dbReference type="NCBI Taxonomy" id="150123"/>
    <lineage>
        <taxon>Bacteria</taxon>
        <taxon>Bacillati</taxon>
        <taxon>Actinomycetota</taxon>
        <taxon>Actinomycetes</taxon>
        <taxon>Micrococcales</taxon>
        <taxon>Microbacteriaceae</taxon>
        <taxon>Plantibacter</taxon>
    </lineage>
</organism>
<evidence type="ECO:0000313" key="3">
    <source>
        <dbReference type="Proteomes" id="UP000266915"/>
    </source>
</evidence>
<accession>A0A3N2BLZ8</accession>
<feature type="transmembrane region" description="Helical" evidence="1">
    <location>
        <begin position="76"/>
        <end position="102"/>
    </location>
</feature>
<keyword evidence="1" id="KW-0472">Membrane</keyword>